<sequence length="306" mass="31338">MFAVSSLVILLSAATAMANTHQARSHHALAKRVENASGVERRAQFVNQEFTWYPTDTGPDACTGKNHQDSDFFVAMGYNQFGDGSNCCGKQMTITVNGKTATATCVDECASCPGYGQLDFTKGLFEYFTNGDLDVGVIHGDWSFTDGSGGGSTGGGGGGDNGDDTPTTTTHHTTTSTHHTTTSTSTHHTTTTHVEAVQPTTTTHHSSSSAKASSSEKPSSSAKPSPPLRSPLPRLSPESTPIPTPTEGVANAGSAAGSSADSGDDTNKISGAIGQGSDDSSDAASLSFNKLFATVAVVALVAAQAL</sequence>
<keyword evidence="4 6" id="KW-0732">Signal</keyword>
<feature type="chain" id="PRO_5034031073" description="Expansin family protein" evidence="6">
    <location>
        <begin position="19"/>
        <end position="306"/>
    </location>
</feature>
<dbReference type="AlphaFoldDB" id="A0A8H6XFQ2"/>
<dbReference type="Pfam" id="PF24300">
    <property type="entry name" value="KWL1"/>
    <property type="match status" value="1"/>
</dbReference>
<dbReference type="GO" id="GO:0005576">
    <property type="term" value="C:extracellular region"/>
    <property type="evidence" value="ECO:0007669"/>
    <property type="project" value="UniProtKB-SubCell"/>
</dbReference>
<dbReference type="Gene3D" id="2.40.40.10">
    <property type="entry name" value="RlpA-like domain"/>
    <property type="match status" value="1"/>
</dbReference>
<evidence type="ECO:0000313" key="8">
    <source>
        <dbReference type="Proteomes" id="UP000620124"/>
    </source>
</evidence>
<proteinExistence type="inferred from homology"/>
<keyword evidence="3" id="KW-0964">Secreted</keyword>
<protein>
    <recommendedName>
        <fullName evidence="9">Expansin family protein</fullName>
    </recommendedName>
</protein>
<feature type="region of interest" description="Disordered" evidence="5">
    <location>
        <begin position="148"/>
        <end position="283"/>
    </location>
</feature>
<feature type="compositionally biased region" description="Gly residues" evidence="5">
    <location>
        <begin position="148"/>
        <end position="160"/>
    </location>
</feature>
<evidence type="ECO:0000256" key="5">
    <source>
        <dbReference type="SAM" id="MobiDB-lite"/>
    </source>
</evidence>
<feature type="compositionally biased region" description="Low complexity" evidence="5">
    <location>
        <begin position="270"/>
        <end position="283"/>
    </location>
</feature>
<evidence type="ECO:0000256" key="2">
    <source>
        <dbReference type="ARBA" id="ARBA00005592"/>
    </source>
</evidence>
<comment type="subcellular location">
    <subcellularLocation>
        <location evidence="1">Secreted</location>
    </subcellularLocation>
</comment>
<keyword evidence="8" id="KW-1185">Reference proteome</keyword>
<dbReference type="CDD" id="cd22191">
    <property type="entry name" value="DPBB_RlpA_EXP_N-like"/>
    <property type="match status" value="1"/>
</dbReference>
<feature type="compositionally biased region" description="Low complexity" evidence="5">
    <location>
        <begin position="164"/>
        <end position="193"/>
    </location>
</feature>
<evidence type="ECO:0000256" key="1">
    <source>
        <dbReference type="ARBA" id="ARBA00004613"/>
    </source>
</evidence>
<accession>A0A8H6XFQ2</accession>
<organism evidence="7 8">
    <name type="scientific">Mycena venus</name>
    <dbReference type="NCBI Taxonomy" id="2733690"/>
    <lineage>
        <taxon>Eukaryota</taxon>
        <taxon>Fungi</taxon>
        <taxon>Dikarya</taxon>
        <taxon>Basidiomycota</taxon>
        <taxon>Agaricomycotina</taxon>
        <taxon>Agaricomycetes</taxon>
        <taxon>Agaricomycetidae</taxon>
        <taxon>Agaricales</taxon>
        <taxon>Marasmiineae</taxon>
        <taxon>Mycenaceae</taxon>
        <taxon>Mycena</taxon>
    </lineage>
</organism>
<name>A0A8H6XFQ2_9AGAR</name>
<feature type="signal peptide" evidence="6">
    <location>
        <begin position="1"/>
        <end position="18"/>
    </location>
</feature>
<gene>
    <name evidence="7" type="ORF">MVEN_01941900</name>
</gene>
<evidence type="ECO:0000256" key="3">
    <source>
        <dbReference type="ARBA" id="ARBA00022525"/>
    </source>
</evidence>
<comment type="caution">
    <text evidence="7">The sequence shown here is derived from an EMBL/GenBank/DDBJ whole genome shotgun (WGS) entry which is preliminary data.</text>
</comment>
<dbReference type="InterPro" id="IPR039271">
    <property type="entry name" value="Kiwellin-like"/>
</dbReference>
<dbReference type="Proteomes" id="UP000620124">
    <property type="component" value="Unassembled WGS sequence"/>
</dbReference>
<evidence type="ECO:0000256" key="4">
    <source>
        <dbReference type="ARBA" id="ARBA00022729"/>
    </source>
</evidence>
<dbReference type="SUPFAM" id="SSF50685">
    <property type="entry name" value="Barwin-like endoglucanases"/>
    <property type="match status" value="1"/>
</dbReference>
<dbReference type="OrthoDB" id="623670at2759"/>
<comment type="similarity">
    <text evidence="2">Belongs to the kiwellin family.</text>
</comment>
<dbReference type="InterPro" id="IPR036908">
    <property type="entry name" value="RlpA-like_sf"/>
</dbReference>
<reference evidence="7" key="1">
    <citation type="submission" date="2020-05" db="EMBL/GenBank/DDBJ databases">
        <title>Mycena genomes resolve the evolution of fungal bioluminescence.</title>
        <authorList>
            <person name="Tsai I.J."/>
        </authorList>
    </citation>
    <scope>NUCLEOTIDE SEQUENCE</scope>
    <source>
        <strain evidence="7">CCC161011</strain>
    </source>
</reference>
<feature type="compositionally biased region" description="Low complexity" evidence="5">
    <location>
        <begin position="206"/>
        <end position="223"/>
    </location>
</feature>
<feature type="compositionally biased region" description="Low complexity" evidence="5">
    <location>
        <begin position="231"/>
        <end position="261"/>
    </location>
</feature>
<evidence type="ECO:0008006" key="9">
    <source>
        <dbReference type="Google" id="ProtNLM"/>
    </source>
</evidence>
<evidence type="ECO:0000256" key="6">
    <source>
        <dbReference type="SAM" id="SignalP"/>
    </source>
</evidence>
<evidence type="ECO:0000313" key="7">
    <source>
        <dbReference type="EMBL" id="KAF7340232.1"/>
    </source>
</evidence>
<dbReference type="EMBL" id="JACAZI010000019">
    <property type="protein sequence ID" value="KAF7340232.1"/>
    <property type="molecule type" value="Genomic_DNA"/>
</dbReference>